<dbReference type="PROSITE" id="PS50994">
    <property type="entry name" value="INTEGRASE"/>
    <property type="match status" value="1"/>
</dbReference>
<feature type="domain" description="RNase H type-1" evidence="6">
    <location>
        <begin position="853"/>
        <end position="1002"/>
    </location>
</feature>
<dbReference type="Gene3D" id="3.30.420.10">
    <property type="entry name" value="Ribonuclease H-like superfamily/Ribonuclease H"/>
    <property type="match status" value="2"/>
</dbReference>
<dbReference type="Proteomes" id="UP001558613">
    <property type="component" value="Unassembled WGS sequence"/>
</dbReference>
<proteinExistence type="inferred from homology"/>
<dbReference type="InterPro" id="IPR002156">
    <property type="entry name" value="RNaseH_domain"/>
</dbReference>
<evidence type="ECO:0000259" key="5">
    <source>
        <dbReference type="PROSITE" id="PS50878"/>
    </source>
</evidence>
<dbReference type="PANTHER" id="PTHR37984:SF5">
    <property type="entry name" value="PROTEIN NYNRIN-LIKE"/>
    <property type="match status" value="1"/>
</dbReference>
<dbReference type="InterPro" id="IPR036397">
    <property type="entry name" value="RNaseH_sf"/>
</dbReference>
<accession>A0ABR3L8M5</accession>
<dbReference type="CDD" id="cd01647">
    <property type="entry name" value="RT_LTR"/>
    <property type="match status" value="1"/>
</dbReference>
<dbReference type="Gene3D" id="3.30.70.270">
    <property type="match status" value="1"/>
</dbReference>
<dbReference type="Pfam" id="PF00078">
    <property type="entry name" value="RVT_1"/>
    <property type="match status" value="1"/>
</dbReference>
<evidence type="ECO:0000256" key="3">
    <source>
        <dbReference type="ARBA" id="ARBA00023268"/>
    </source>
</evidence>
<comment type="similarity">
    <text evidence="1">Belongs to the beta type-B retroviral polymerase family. HERV class-II K(HML-2) pol subfamily.</text>
</comment>
<dbReference type="InterPro" id="IPR043128">
    <property type="entry name" value="Rev_trsase/Diguanyl_cyclase"/>
</dbReference>
<evidence type="ECO:0000259" key="7">
    <source>
        <dbReference type="PROSITE" id="PS50994"/>
    </source>
</evidence>
<dbReference type="SUPFAM" id="SSF53098">
    <property type="entry name" value="Ribonuclease H-like"/>
    <property type="match status" value="2"/>
</dbReference>
<evidence type="ECO:0000256" key="2">
    <source>
        <dbReference type="ARBA" id="ARBA00012180"/>
    </source>
</evidence>
<dbReference type="InterPro" id="IPR050951">
    <property type="entry name" value="Retrovirus_Pol_polyprotein"/>
</dbReference>
<name>A0ABR3L8M5_9TELE</name>
<dbReference type="EC" id="3.1.26.4" evidence="2"/>
<gene>
    <name evidence="8" type="ORF">QQF64_020247</name>
</gene>
<sequence>MWAQVREPLPFPTTNPAEVQCQVTEVSDPPPAGHENTNSGPTPSSEAPLCTLEPDQDPDTYCPRVREVMHLNHLEITDTILALWADNSAISLKLFTALTMATPDIPYAAKTTRFPLDYQLPTFVTTKSICVLNLKWNGRSFTYLFLVLQDSPHKLYLGADILVRLQAHIDTINDVVWAPLTSQLPVSPFDHTHLVSGQTIPEVCTLVNELETTVPAYTKGVAVRLNLRRGQTLNHTLAYFQPSPECAELGLTLEATPLTEVTSRAVYILFNNCTATPIRLPRGYRAGWLISQNFHDLELTIPVIGPIPPPLTLEGSPNDTVFTAPFRMVAITSIMPMTRAVNEITAPVAINETNDTTMEEPYPGFEAQVQQILKDADAIQDETDLQKLRQILYQYKASFAKDSLDCGLTHLHTVRIPSHPNAPPTFVKQYKIPIASHESVQEIIDSMLEKGIIRPCNSTYSAPIWPVLKPNGKWRPTIDYRKLNQQVPLSRWPMTQLEQEIPRIRGATIFSTLDVASGFWTIPVHPEDQHKLAFTFGNRQYTFTRCPFGYANSPAEFNIFLNKACPDARMRGNLIYVDDVLMKSATVDDHLEEIKHVLNQLTTAGAKIALHKGQWCKNKVNYVGLLIGPHGIEPQSSRIQAVQNIKAPKNISELRSFLGDCPFLWADAQDNAVHELKRHLCSAPCLAYPNPQKEFYLEAGFSNHCLSAGLYQRYDQDKRVVAYASKTLLPPELKYTDCEKALLCTVWAIQRFSNYIGAQKVIIETCHQPVTFLNSQRIRDGVVTNARIATWLMALQGRDIEARYAQNHRSALGNGLAACQNCSADTPTTTLEPEEPQLLQQPTFHRYFEENVCQGMPTAYVDGCSYNHQGNLKAGAGVLWVDNNPCPPQHFKLGPQSSQYAEVAAVLITLQIAATHNIKELLICTDSNYARLSFTCHLPNWIQNGYRTANNKPVKHQHLFRYLPAPNDTAQTTACLLMNHVFSRFGLPLRVNSDRGTHFTAEIMQEIWKLLGIQAQLHISFHPITSGQVERANRSVVSMLKKFVASNQKDWDVKLPLVLMAIRATPSQSTGVPPFELMTGRQMTLPLHLLYQPGDSNLVTAYTTHQYLEELQRHLRTTFAFAQQQLQKSAEGRKAYYDQKASREELDVGDKVWYYRFAPPQQTGPHRLSKKLLPHWTGPYEIVDKLSPVAYRIKISRGQTEPTLKWVHRNQIKRHWATGREGKGGANPN</sequence>
<feature type="compositionally biased region" description="Polar residues" evidence="4">
    <location>
        <begin position="12"/>
        <end position="25"/>
    </location>
</feature>
<keyword evidence="3" id="KW-0511">Multifunctional enzyme</keyword>
<dbReference type="Gene3D" id="3.10.20.370">
    <property type="match status" value="1"/>
</dbReference>
<organism evidence="8 9">
    <name type="scientific">Cirrhinus molitorella</name>
    <name type="common">mud carp</name>
    <dbReference type="NCBI Taxonomy" id="172907"/>
    <lineage>
        <taxon>Eukaryota</taxon>
        <taxon>Metazoa</taxon>
        <taxon>Chordata</taxon>
        <taxon>Craniata</taxon>
        <taxon>Vertebrata</taxon>
        <taxon>Euteleostomi</taxon>
        <taxon>Actinopterygii</taxon>
        <taxon>Neopterygii</taxon>
        <taxon>Teleostei</taxon>
        <taxon>Ostariophysi</taxon>
        <taxon>Cypriniformes</taxon>
        <taxon>Cyprinidae</taxon>
        <taxon>Labeoninae</taxon>
        <taxon>Labeonini</taxon>
        <taxon>Cirrhinus</taxon>
    </lineage>
</organism>
<feature type="compositionally biased region" description="Polar residues" evidence="4">
    <location>
        <begin position="35"/>
        <end position="45"/>
    </location>
</feature>
<keyword evidence="9" id="KW-1185">Reference proteome</keyword>
<protein>
    <recommendedName>
        <fullName evidence="2">ribonuclease H</fullName>
        <ecNumber evidence="2">3.1.26.4</ecNumber>
    </recommendedName>
</protein>
<dbReference type="InterPro" id="IPR043502">
    <property type="entry name" value="DNA/RNA_pol_sf"/>
</dbReference>
<dbReference type="Pfam" id="PF00075">
    <property type="entry name" value="RNase_H"/>
    <property type="match status" value="1"/>
</dbReference>
<evidence type="ECO:0000313" key="9">
    <source>
        <dbReference type="Proteomes" id="UP001558613"/>
    </source>
</evidence>
<evidence type="ECO:0000313" key="8">
    <source>
        <dbReference type="EMBL" id="KAL1249242.1"/>
    </source>
</evidence>
<dbReference type="PROSITE" id="PS50878">
    <property type="entry name" value="RT_POL"/>
    <property type="match status" value="1"/>
</dbReference>
<feature type="domain" description="Integrase catalytic" evidence="7">
    <location>
        <begin position="963"/>
        <end position="1082"/>
    </location>
</feature>
<dbReference type="PANTHER" id="PTHR37984">
    <property type="entry name" value="PROTEIN CBG26694"/>
    <property type="match status" value="1"/>
</dbReference>
<dbReference type="SUPFAM" id="SSF56672">
    <property type="entry name" value="DNA/RNA polymerases"/>
    <property type="match status" value="1"/>
</dbReference>
<dbReference type="PROSITE" id="PS50879">
    <property type="entry name" value="RNASE_H_1"/>
    <property type="match status" value="1"/>
</dbReference>
<dbReference type="InterPro" id="IPR012337">
    <property type="entry name" value="RNaseH-like_sf"/>
</dbReference>
<evidence type="ECO:0000256" key="4">
    <source>
        <dbReference type="SAM" id="MobiDB-lite"/>
    </source>
</evidence>
<dbReference type="EMBL" id="JAYMGO010000023">
    <property type="protein sequence ID" value="KAL1249242.1"/>
    <property type="molecule type" value="Genomic_DNA"/>
</dbReference>
<comment type="caution">
    <text evidence="8">The sequence shown here is derived from an EMBL/GenBank/DDBJ whole genome shotgun (WGS) entry which is preliminary data.</text>
</comment>
<evidence type="ECO:0000259" key="6">
    <source>
        <dbReference type="PROSITE" id="PS50879"/>
    </source>
</evidence>
<dbReference type="InterPro" id="IPR001584">
    <property type="entry name" value="Integrase_cat-core"/>
</dbReference>
<dbReference type="Pfam" id="PF17919">
    <property type="entry name" value="RT_RNaseH_2"/>
    <property type="match status" value="1"/>
</dbReference>
<dbReference type="InterPro" id="IPR000477">
    <property type="entry name" value="RT_dom"/>
</dbReference>
<dbReference type="InterPro" id="IPR041577">
    <property type="entry name" value="RT_RNaseH_2"/>
</dbReference>
<reference evidence="8 9" key="1">
    <citation type="submission" date="2023-09" db="EMBL/GenBank/DDBJ databases">
        <authorList>
            <person name="Wang M."/>
        </authorList>
    </citation>
    <scope>NUCLEOTIDE SEQUENCE [LARGE SCALE GENOMIC DNA]</scope>
    <source>
        <strain evidence="8">GT-2023</strain>
        <tissue evidence="8">Liver</tissue>
    </source>
</reference>
<evidence type="ECO:0000256" key="1">
    <source>
        <dbReference type="ARBA" id="ARBA00010879"/>
    </source>
</evidence>
<feature type="domain" description="Reverse transcriptase" evidence="5">
    <location>
        <begin position="448"/>
        <end position="627"/>
    </location>
</feature>
<dbReference type="Gene3D" id="3.10.10.10">
    <property type="entry name" value="HIV Type 1 Reverse Transcriptase, subunit A, domain 1"/>
    <property type="match status" value="1"/>
</dbReference>
<feature type="region of interest" description="Disordered" evidence="4">
    <location>
        <begin position="1"/>
        <end position="53"/>
    </location>
</feature>